<dbReference type="InterPro" id="IPR001789">
    <property type="entry name" value="Sig_transdc_resp-reg_receiver"/>
</dbReference>
<feature type="domain" description="Response regulatory" evidence="2">
    <location>
        <begin position="6"/>
        <end position="121"/>
    </location>
</feature>
<dbReference type="PANTHER" id="PTHR37299">
    <property type="entry name" value="TRANSCRIPTIONAL REGULATOR-RELATED"/>
    <property type="match status" value="1"/>
</dbReference>
<comment type="caution">
    <text evidence="4">The sequence shown here is derived from an EMBL/GenBank/DDBJ whole genome shotgun (WGS) entry which is preliminary data.</text>
</comment>
<dbReference type="InterPro" id="IPR007492">
    <property type="entry name" value="LytTR_DNA-bd_dom"/>
</dbReference>
<evidence type="ECO:0000256" key="1">
    <source>
        <dbReference type="PROSITE-ProRule" id="PRU00169"/>
    </source>
</evidence>
<organism evidence="4 5">
    <name type="scientific">Jiulongibacter sediminis</name>
    <dbReference type="NCBI Taxonomy" id="1605367"/>
    <lineage>
        <taxon>Bacteria</taxon>
        <taxon>Pseudomonadati</taxon>
        <taxon>Bacteroidota</taxon>
        <taxon>Cytophagia</taxon>
        <taxon>Cytophagales</taxon>
        <taxon>Leadbetterellaceae</taxon>
        <taxon>Jiulongibacter</taxon>
    </lineage>
</organism>
<dbReference type="PROSITE" id="PS50110">
    <property type="entry name" value="RESPONSE_REGULATORY"/>
    <property type="match status" value="1"/>
</dbReference>
<dbReference type="SUPFAM" id="SSF52172">
    <property type="entry name" value="CheY-like"/>
    <property type="match status" value="1"/>
</dbReference>
<evidence type="ECO:0000259" key="2">
    <source>
        <dbReference type="PROSITE" id="PS50110"/>
    </source>
</evidence>
<dbReference type="InterPro" id="IPR011006">
    <property type="entry name" value="CheY-like_superfamily"/>
</dbReference>
<proteinExistence type="predicted"/>
<sequence length="241" mass="27408">MNTPVKILIVEDEMLIGANISMILEELGYEISGLVPRAEDALLNIKSNKPDIILLDIQLKGNMDGIALAEVIQQTNPVPVIFLTANSDEAHFNKAKETNPYAFLSKPFKKRDLQRALELTINRLRAETKDEPEESSVVSDRIFVRDHEKLVKIAIQDIQYIEAERNYCRICSNNKDHILTTTLKSLEEKLPSNPFLRIHRSFIVNLHHIDEVGLTNISVAGKTLPVSKSYRDDLLKRLQKI</sequence>
<protein>
    <submittedName>
        <fullName evidence="4">Transcriptional regulator</fullName>
    </submittedName>
</protein>
<dbReference type="Pfam" id="PF00072">
    <property type="entry name" value="Response_reg"/>
    <property type="match status" value="1"/>
</dbReference>
<keyword evidence="1" id="KW-0597">Phosphoprotein</keyword>
<feature type="domain" description="HTH LytTR-type" evidence="3">
    <location>
        <begin position="142"/>
        <end position="240"/>
    </location>
</feature>
<dbReference type="GO" id="GO:0000156">
    <property type="term" value="F:phosphorelay response regulator activity"/>
    <property type="evidence" value="ECO:0007669"/>
    <property type="project" value="InterPro"/>
</dbReference>
<dbReference type="Pfam" id="PF04397">
    <property type="entry name" value="LytTR"/>
    <property type="match status" value="1"/>
</dbReference>
<reference evidence="4 5" key="1">
    <citation type="submission" date="2015-07" db="EMBL/GenBank/DDBJ databases">
        <title>The draft genome sequence of Leadbetterella sp. JN14-9.</title>
        <authorList>
            <person name="Liu Y."/>
            <person name="Du J."/>
            <person name="Shao Z."/>
        </authorList>
    </citation>
    <scope>NUCLEOTIDE SEQUENCE [LARGE SCALE GENOMIC DNA]</scope>
    <source>
        <strain evidence="4 5">JN14-9</strain>
    </source>
</reference>
<dbReference type="Gene3D" id="2.40.50.1020">
    <property type="entry name" value="LytTr DNA-binding domain"/>
    <property type="match status" value="1"/>
</dbReference>
<dbReference type="InterPro" id="IPR046947">
    <property type="entry name" value="LytR-like"/>
</dbReference>
<dbReference type="PROSITE" id="PS50930">
    <property type="entry name" value="HTH_LYTTR"/>
    <property type="match status" value="1"/>
</dbReference>
<dbReference type="CDD" id="cd17534">
    <property type="entry name" value="REC_DC-like"/>
    <property type="match status" value="1"/>
</dbReference>
<accession>A0A0P7C2G9</accession>
<dbReference type="PANTHER" id="PTHR37299:SF1">
    <property type="entry name" value="STAGE 0 SPORULATION PROTEIN A HOMOLOG"/>
    <property type="match status" value="1"/>
</dbReference>
<gene>
    <name evidence="4" type="ORF">AFM12_06155</name>
</gene>
<dbReference type="AlphaFoldDB" id="A0A0P7C2G9"/>
<dbReference type="Proteomes" id="UP000050454">
    <property type="component" value="Unassembled WGS sequence"/>
</dbReference>
<dbReference type="SMART" id="SM00448">
    <property type="entry name" value="REC"/>
    <property type="match status" value="1"/>
</dbReference>
<evidence type="ECO:0000313" key="4">
    <source>
        <dbReference type="EMBL" id="KPM48240.1"/>
    </source>
</evidence>
<keyword evidence="5" id="KW-1185">Reference proteome</keyword>
<dbReference type="Gene3D" id="3.40.50.2300">
    <property type="match status" value="1"/>
</dbReference>
<dbReference type="SMART" id="SM00850">
    <property type="entry name" value="LytTR"/>
    <property type="match status" value="1"/>
</dbReference>
<dbReference type="EMBL" id="LGTQ01000006">
    <property type="protein sequence ID" value="KPM48240.1"/>
    <property type="molecule type" value="Genomic_DNA"/>
</dbReference>
<evidence type="ECO:0000259" key="3">
    <source>
        <dbReference type="PROSITE" id="PS50930"/>
    </source>
</evidence>
<evidence type="ECO:0000313" key="5">
    <source>
        <dbReference type="Proteomes" id="UP000050454"/>
    </source>
</evidence>
<dbReference type="RefSeq" id="WP_055145368.1">
    <property type="nucleotide sequence ID" value="NZ_JXSZ01000006.1"/>
</dbReference>
<dbReference type="GO" id="GO:0003677">
    <property type="term" value="F:DNA binding"/>
    <property type="evidence" value="ECO:0007669"/>
    <property type="project" value="InterPro"/>
</dbReference>
<feature type="modified residue" description="4-aspartylphosphate" evidence="1">
    <location>
        <position position="56"/>
    </location>
</feature>
<dbReference type="STRING" id="1605367.AFM12_06155"/>
<dbReference type="OrthoDB" id="1646880at2"/>
<name>A0A0P7C2G9_9BACT</name>